<dbReference type="GO" id="GO:0003755">
    <property type="term" value="F:peptidyl-prolyl cis-trans isomerase activity"/>
    <property type="evidence" value="ECO:0007669"/>
    <property type="project" value="UniProtKB-EC"/>
</dbReference>
<evidence type="ECO:0000256" key="7">
    <source>
        <dbReference type="SAM" id="SignalP"/>
    </source>
</evidence>
<evidence type="ECO:0000256" key="1">
    <source>
        <dbReference type="ARBA" id="ARBA00000971"/>
    </source>
</evidence>
<dbReference type="Gene3D" id="3.30.457.10">
    <property type="entry name" value="Copper amine oxidase-like, N-terminal domain"/>
    <property type="match status" value="1"/>
</dbReference>
<dbReference type="Pfam" id="PF07833">
    <property type="entry name" value="Cu_amine_oxidN1"/>
    <property type="match status" value="1"/>
</dbReference>
<dbReference type="RefSeq" id="WP_345591078.1">
    <property type="nucleotide sequence ID" value="NZ_BAABJG010000026.1"/>
</dbReference>
<evidence type="ECO:0000256" key="3">
    <source>
        <dbReference type="ARBA" id="ARBA00022729"/>
    </source>
</evidence>
<keyword evidence="10" id="KW-1185">Reference proteome</keyword>
<reference evidence="10" key="1">
    <citation type="journal article" date="2019" name="Int. J. Syst. Evol. Microbiol.">
        <title>The Global Catalogue of Microorganisms (GCM) 10K type strain sequencing project: providing services to taxonomists for standard genome sequencing and annotation.</title>
        <authorList>
            <consortium name="The Broad Institute Genomics Platform"/>
            <consortium name="The Broad Institute Genome Sequencing Center for Infectious Disease"/>
            <person name="Wu L."/>
            <person name="Ma J."/>
        </authorList>
    </citation>
    <scope>NUCLEOTIDE SEQUENCE [LARGE SCALE GENOMIC DNA]</scope>
    <source>
        <strain evidence="10">CCUG 53270</strain>
    </source>
</reference>
<evidence type="ECO:0000256" key="2">
    <source>
        <dbReference type="ARBA" id="ARBA00013194"/>
    </source>
</evidence>
<comment type="catalytic activity">
    <reaction evidence="1">
        <text>[protein]-peptidylproline (omega=180) = [protein]-peptidylproline (omega=0)</text>
        <dbReference type="Rhea" id="RHEA:16237"/>
        <dbReference type="Rhea" id="RHEA-COMP:10747"/>
        <dbReference type="Rhea" id="RHEA-COMP:10748"/>
        <dbReference type="ChEBI" id="CHEBI:83833"/>
        <dbReference type="ChEBI" id="CHEBI:83834"/>
        <dbReference type="EC" id="5.2.1.8"/>
    </reaction>
</comment>
<feature type="chain" id="PRO_5045851107" description="peptidylprolyl isomerase" evidence="7">
    <location>
        <begin position="26"/>
        <end position="374"/>
    </location>
</feature>
<dbReference type="InterPro" id="IPR000297">
    <property type="entry name" value="PPIase_PpiC"/>
</dbReference>
<protein>
    <recommendedName>
        <fullName evidence="2">peptidylprolyl isomerase</fullName>
        <ecNumber evidence="2">5.2.1.8</ecNumber>
    </recommendedName>
</protein>
<dbReference type="EC" id="5.2.1.8" evidence="2"/>
<dbReference type="InterPro" id="IPR050245">
    <property type="entry name" value="PrsA_foldase"/>
</dbReference>
<dbReference type="PANTHER" id="PTHR47245">
    <property type="entry name" value="PEPTIDYLPROLYL ISOMERASE"/>
    <property type="match status" value="1"/>
</dbReference>
<dbReference type="SUPFAM" id="SSF109998">
    <property type="entry name" value="Triger factor/SurA peptide-binding domain-like"/>
    <property type="match status" value="1"/>
</dbReference>
<dbReference type="SUPFAM" id="SSF55383">
    <property type="entry name" value="Copper amine oxidase, domain N"/>
    <property type="match status" value="1"/>
</dbReference>
<keyword evidence="3 7" id="KW-0732">Signal</keyword>
<keyword evidence="5 6" id="KW-0413">Isomerase</keyword>
<name>A0ABW3UUP0_9BACL</name>
<dbReference type="PANTHER" id="PTHR47245:SF1">
    <property type="entry name" value="FOLDASE PROTEIN PRSA"/>
    <property type="match status" value="1"/>
</dbReference>
<accession>A0ABW3UUP0</accession>
<dbReference type="InterPro" id="IPR027304">
    <property type="entry name" value="Trigger_fact/SurA_dom_sf"/>
</dbReference>
<feature type="domain" description="PpiC" evidence="8">
    <location>
        <begin position="230"/>
        <end position="333"/>
    </location>
</feature>
<evidence type="ECO:0000256" key="6">
    <source>
        <dbReference type="PROSITE-ProRule" id="PRU00278"/>
    </source>
</evidence>
<dbReference type="SUPFAM" id="SSF54534">
    <property type="entry name" value="FKBP-like"/>
    <property type="match status" value="1"/>
</dbReference>
<feature type="signal peptide" evidence="7">
    <location>
        <begin position="1"/>
        <end position="25"/>
    </location>
</feature>
<proteinExistence type="predicted"/>
<comment type="caution">
    <text evidence="9">The sequence shown here is derived from an EMBL/GenBank/DDBJ whole genome shotgun (WGS) entry which is preliminary data.</text>
</comment>
<dbReference type="InterPro" id="IPR012854">
    <property type="entry name" value="Cu_amine_oxidase-like_N"/>
</dbReference>
<dbReference type="Proteomes" id="UP001597180">
    <property type="component" value="Unassembled WGS sequence"/>
</dbReference>
<dbReference type="Pfam" id="PF13616">
    <property type="entry name" value="Rotamase_3"/>
    <property type="match status" value="1"/>
</dbReference>
<dbReference type="InterPro" id="IPR046357">
    <property type="entry name" value="PPIase_dom_sf"/>
</dbReference>
<organism evidence="9 10">
    <name type="scientific">Paenibacillus vulneris</name>
    <dbReference type="NCBI Taxonomy" id="1133364"/>
    <lineage>
        <taxon>Bacteria</taxon>
        <taxon>Bacillati</taxon>
        <taxon>Bacillota</taxon>
        <taxon>Bacilli</taxon>
        <taxon>Bacillales</taxon>
        <taxon>Paenibacillaceae</taxon>
        <taxon>Paenibacillus</taxon>
    </lineage>
</organism>
<dbReference type="InterPro" id="IPR036582">
    <property type="entry name" value="Mao_N_sf"/>
</dbReference>
<dbReference type="Gene3D" id="3.10.50.40">
    <property type="match status" value="1"/>
</dbReference>
<sequence>MNDKFKGLVLGLSLGVMLTGSVAYASGTQIEVYFQNIKYMFDGIVKTPTEEQGQGFIYNGTTYVPLRFVSEALGKEVQWDGDTQTVWVGKKVDMAAVVATYEGGQVTRGDYEKFAYILRMTNPQYGAKEPDDAFKQYVINQIIASRIINSKLNETDRAEALESADKQVAEAKSFLDARAADMSKQGITESDIRNYVQGVVATQTWLDSTADEPTVKAAYDQAVANNDESIISASVRHILIMKEDDNGKARTEAEISQKLKEVQDKLKNGGDFAALAKQYSEDPGSSDNGGLYTNEPVVKWTDAFKKATISLELNKISDPVETEYGYHIIRVESRTTRSYDDVKETIKNQLIDKNYNQFMTKELPALIDHVDLPK</sequence>
<dbReference type="PROSITE" id="PS50198">
    <property type="entry name" value="PPIC_PPIASE_2"/>
    <property type="match status" value="1"/>
</dbReference>
<evidence type="ECO:0000256" key="4">
    <source>
        <dbReference type="ARBA" id="ARBA00023110"/>
    </source>
</evidence>
<evidence type="ECO:0000256" key="5">
    <source>
        <dbReference type="ARBA" id="ARBA00023235"/>
    </source>
</evidence>
<gene>
    <name evidence="9" type="ORF">ACFQ4B_31370</name>
</gene>
<dbReference type="EMBL" id="JBHTLU010000046">
    <property type="protein sequence ID" value="MFD1224618.1"/>
    <property type="molecule type" value="Genomic_DNA"/>
</dbReference>
<evidence type="ECO:0000313" key="9">
    <source>
        <dbReference type="EMBL" id="MFD1224618.1"/>
    </source>
</evidence>
<keyword evidence="4 6" id="KW-0697">Rotamase</keyword>
<evidence type="ECO:0000313" key="10">
    <source>
        <dbReference type="Proteomes" id="UP001597180"/>
    </source>
</evidence>
<evidence type="ECO:0000259" key="8">
    <source>
        <dbReference type="PROSITE" id="PS50198"/>
    </source>
</evidence>